<evidence type="ECO:0000256" key="1">
    <source>
        <dbReference type="SAM" id="MobiDB-lite"/>
    </source>
</evidence>
<organism evidence="2">
    <name type="scientific">marine sediment metagenome</name>
    <dbReference type="NCBI Taxonomy" id="412755"/>
    <lineage>
        <taxon>unclassified sequences</taxon>
        <taxon>metagenomes</taxon>
        <taxon>ecological metagenomes</taxon>
    </lineage>
</organism>
<dbReference type="AlphaFoldDB" id="X1C8I8"/>
<name>X1C8I8_9ZZZZ</name>
<feature type="region of interest" description="Disordered" evidence="1">
    <location>
        <begin position="33"/>
        <end position="58"/>
    </location>
</feature>
<feature type="compositionally biased region" description="Polar residues" evidence="1">
    <location>
        <begin position="33"/>
        <end position="55"/>
    </location>
</feature>
<accession>X1C8I8</accession>
<evidence type="ECO:0000313" key="2">
    <source>
        <dbReference type="EMBL" id="GAH04396.1"/>
    </source>
</evidence>
<gene>
    <name evidence="2" type="ORF">S01H4_42199</name>
</gene>
<reference evidence="2" key="1">
    <citation type="journal article" date="2014" name="Front. Microbiol.">
        <title>High frequency of phylogenetically diverse reductive dehalogenase-homologous genes in deep subseafloor sedimentary metagenomes.</title>
        <authorList>
            <person name="Kawai M."/>
            <person name="Futagami T."/>
            <person name="Toyoda A."/>
            <person name="Takaki Y."/>
            <person name="Nishi S."/>
            <person name="Hori S."/>
            <person name="Arai W."/>
            <person name="Tsubouchi T."/>
            <person name="Morono Y."/>
            <person name="Uchiyama I."/>
            <person name="Ito T."/>
            <person name="Fujiyama A."/>
            <person name="Inagaki F."/>
            <person name="Takami H."/>
        </authorList>
    </citation>
    <scope>NUCLEOTIDE SEQUENCE</scope>
    <source>
        <strain evidence="2">Expedition CK06-06</strain>
    </source>
</reference>
<proteinExistence type="predicted"/>
<sequence>MELTKACKDAWFLVNTNTGTVLDMFVGAKRPQITNMEPMKNSQQTQERQSAFESEQQQRILMEQQQQRAFITMQQYQ</sequence>
<protein>
    <submittedName>
        <fullName evidence="2">Uncharacterized protein</fullName>
    </submittedName>
</protein>
<dbReference type="EMBL" id="BART01023155">
    <property type="protein sequence ID" value="GAH04396.1"/>
    <property type="molecule type" value="Genomic_DNA"/>
</dbReference>
<comment type="caution">
    <text evidence="2">The sequence shown here is derived from an EMBL/GenBank/DDBJ whole genome shotgun (WGS) entry which is preliminary data.</text>
</comment>
<feature type="non-terminal residue" evidence="2">
    <location>
        <position position="77"/>
    </location>
</feature>